<reference evidence="2" key="1">
    <citation type="journal article" date="2010" name="BMC Genomics">
        <title>Clostridium sticklandii, a specialist in amino acid degradation:revisiting its metabolism through its genome sequence.</title>
        <authorList>
            <person name="Fonknechten N."/>
            <person name="Chaussonnerie S."/>
            <person name="Tricot S."/>
            <person name="Lajus A."/>
            <person name="Andreesen J.R."/>
            <person name="Perchat N."/>
            <person name="Pelletier E."/>
            <person name="Gouyvenoux M."/>
            <person name="Barbe V."/>
            <person name="Salanoubat M."/>
            <person name="Le Paslier D."/>
            <person name="Weissenbach J."/>
            <person name="Cohen G.N."/>
            <person name="Kreimeyer A."/>
        </authorList>
    </citation>
    <scope>NUCLEOTIDE SEQUENCE [LARGE SCALE GENOMIC DNA]</scope>
    <source>
        <strain evidence="2">ATCC 12662 / DSM 519 / JCM 1433 / CCUG 9281 / NCIMB 10654 / HF</strain>
    </source>
</reference>
<name>E3PS22_ACESD</name>
<sequence>MDNTITKTMTVRERTVRWGRCDFIIREIFHDGPEEREMQKRALEILRDAPMPAKQREGD</sequence>
<dbReference type="BioCyc" id="CSTI499177:GJE9-1608-MONOMER"/>
<dbReference type="GeneID" id="35559433"/>
<protein>
    <submittedName>
        <fullName evidence="1">Uncharacterized protein</fullName>
    </submittedName>
</protein>
<dbReference type="Proteomes" id="UP000007041">
    <property type="component" value="Chromosome"/>
</dbReference>
<dbReference type="KEGG" id="cst:CLOST_1556"/>
<evidence type="ECO:0000313" key="1">
    <source>
        <dbReference type="EMBL" id="CBH21676.1"/>
    </source>
</evidence>
<keyword evidence="2" id="KW-1185">Reference proteome</keyword>
<organism evidence="1 2">
    <name type="scientific">Acetoanaerobium sticklandii (strain ATCC 12662 / DSM 519 / JCM 1433 / CCUG 9281 / NCIMB 10654 / HF)</name>
    <name type="common">Clostridium sticklandii</name>
    <dbReference type="NCBI Taxonomy" id="499177"/>
    <lineage>
        <taxon>Bacteria</taxon>
        <taxon>Bacillati</taxon>
        <taxon>Bacillota</taxon>
        <taxon>Clostridia</taxon>
        <taxon>Peptostreptococcales</taxon>
        <taxon>Filifactoraceae</taxon>
        <taxon>Acetoanaerobium</taxon>
    </lineage>
</organism>
<dbReference type="RefSeq" id="WP_013361769.1">
    <property type="nucleotide sequence ID" value="NC_014614.1"/>
</dbReference>
<dbReference type="EMBL" id="FP565809">
    <property type="protein sequence ID" value="CBH21676.1"/>
    <property type="molecule type" value="Genomic_DNA"/>
</dbReference>
<evidence type="ECO:0000313" key="2">
    <source>
        <dbReference type="Proteomes" id="UP000007041"/>
    </source>
</evidence>
<dbReference type="STRING" id="1511.CLOST_1556"/>
<accession>E3PS22</accession>
<dbReference type="HOGENOM" id="CLU_2952381_0_0_9"/>
<dbReference type="AlphaFoldDB" id="E3PS22"/>
<proteinExistence type="predicted"/>
<gene>
    <name evidence="1" type="ordered locus">CLOST_1556</name>
</gene>